<dbReference type="EMBL" id="JAWDGP010007596">
    <property type="protein sequence ID" value="KAK3711777.1"/>
    <property type="molecule type" value="Genomic_DNA"/>
</dbReference>
<evidence type="ECO:0000313" key="2">
    <source>
        <dbReference type="Proteomes" id="UP001283361"/>
    </source>
</evidence>
<sequence>MGIGCRYGNRVQVTLLTCSKSSQVWESGAGHTVDMFKIISAELRIVSVEGDQARPHIIDTASSLLIMRAESVFPAGINYTTLNLTG</sequence>
<dbReference type="AlphaFoldDB" id="A0AAE0XTN7"/>
<organism evidence="1 2">
    <name type="scientific">Elysia crispata</name>
    <name type="common">lettuce slug</name>
    <dbReference type="NCBI Taxonomy" id="231223"/>
    <lineage>
        <taxon>Eukaryota</taxon>
        <taxon>Metazoa</taxon>
        <taxon>Spiralia</taxon>
        <taxon>Lophotrochozoa</taxon>
        <taxon>Mollusca</taxon>
        <taxon>Gastropoda</taxon>
        <taxon>Heterobranchia</taxon>
        <taxon>Euthyneura</taxon>
        <taxon>Panpulmonata</taxon>
        <taxon>Sacoglossa</taxon>
        <taxon>Placobranchoidea</taxon>
        <taxon>Plakobranchidae</taxon>
        <taxon>Elysia</taxon>
    </lineage>
</organism>
<keyword evidence="2" id="KW-1185">Reference proteome</keyword>
<name>A0AAE0XTN7_9GAST</name>
<accession>A0AAE0XTN7</accession>
<comment type="caution">
    <text evidence="1">The sequence shown here is derived from an EMBL/GenBank/DDBJ whole genome shotgun (WGS) entry which is preliminary data.</text>
</comment>
<reference evidence="1" key="1">
    <citation type="journal article" date="2023" name="G3 (Bethesda)">
        <title>A reference genome for the long-term kleptoplast-retaining sea slug Elysia crispata morphotype clarki.</title>
        <authorList>
            <person name="Eastman K.E."/>
            <person name="Pendleton A.L."/>
            <person name="Shaikh M.A."/>
            <person name="Suttiyut T."/>
            <person name="Ogas R."/>
            <person name="Tomko P."/>
            <person name="Gavelis G."/>
            <person name="Widhalm J.R."/>
            <person name="Wisecaver J.H."/>
        </authorList>
    </citation>
    <scope>NUCLEOTIDE SEQUENCE</scope>
    <source>
        <strain evidence="1">ECLA1</strain>
    </source>
</reference>
<protein>
    <submittedName>
        <fullName evidence="1">Uncharacterized protein</fullName>
    </submittedName>
</protein>
<dbReference type="Proteomes" id="UP001283361">
    <property type="component" value="Unassembled WGS sequence"/>
</dbReference>
<evidence type="ECO:0000313" key="1">
    <source>
        <dbReference type="EMBL" id="KAK3711777.1"/>
    </source>
</evidence>
<proteinExistence type="predicted"/>
<gene>
    <name evidence="1" type="ORF">RRG08_036983</name>
</gene>